<evidence type="ECO:0000313" key="2">
    <source>
        <dbReference type="Proteomes" id="UP000012672"/>
    </source>
</evidence>
<protein>
    <submittedName>
        <fullName evidence="1">TonB-dependent receptor</fullName>
    </submittedName>
</protein>
<dbReference type="AlphaFoldDB" id="M9SFD9"/>
<organism evidence="1 2">
    <name type="scientific">Methanomethylophilus alvi (strain Mx1201)</name>
    <dbReference type="NCBI Taxonomy" id="1236689"/>
    <lineage>
        <taxon>Archaea</taxon>
        <taxon>Methanobacteriati</taxon>
        <taxon>Thermoplasmatota</taxon>
        <taxon>Thermoplasmata</taxon>
        <taxon>Methanomassiliicoccales</taxon>
        <taxon>Methanomethylophilaceae</taxon>
        <taxon>Methanomethylophilus</taxon>
    </lineage>
</organism>
<accession>M9SFD9</accession>
<dbReference type="Proteomes" id="UP000012672">
    <property type="component" value="Chromosome"/>
</dbReference>
<reference evidence="1 2" key="1">
    <citation type="journal article" date="2012" name="J. Bacteriol.">
        <title>Genome sequence of 'Candidatus Methanomethylophilus alvus' Mx1201, a methanogenic archaeon from the human gut belonging to a seventh order of methanogens.</title>
        <authorList>
            <person name="Borrel G."/>
            <person name="Harris H.M."/>
            <person name="Tottey W."/>
            <person name="Mihajlovski A."/>
            <person name="Parisot N."/>
            <person name="Peyretaillade E."/>
            <person name="Peyret P."/>
            <person name="Gribaldo S."/>
            <person name="O'Toole P.W."/>
            <person name="Brugere J.F."/>
        </authorList>
    </citation>
    <scope>NUCLEOTIDE SEQUENCE [LARGE SCALE GENOMIC DNA]</scope>
    <source>
        <strain evidence="1 2">Mx1201</strain>
    </source>
</reference>
<dbReference type="STRING" id="1236689.MMALV_16600"/>
<dbReference type="InParanoid" id="M9SFD9"/>
<evidence type="ECO:0000313" key="1">
    <source>
        <dbReference type="EMBL" id="AGI86374.1"/>
    </source>
</evidence>
<dbReference type="EMBL" id="CP004049">
    <property type="protein sequence ID" value="AGI86374.1"/>
    <property type="molecule type" value="Genomic_DNA"/>
</dbReference>
<proteinExistence type="predicted"/>
<sequence>MCTCAHFRFEKGNPCRTKVLKSIVPDVRILVYLEIVSDIHYTDCARLGL</sequence>
<dbReference type="KEGG" id="max:MMALV_16600"/>
<keyword evidence="1" id="KW-0675">Receptor</keyword>
<name>M9SFD9_METAX</name>
<gene>
    <name evidence="1" type="ORF">MMALV_16600</name>
</gene>
<keyword evidence="2" id="KW-1185">Reference proteome</keyword>
<dbReference type="HOGENOM" id="CLU_3130659_0_0_2"/>